<organism evidence="2 3">
    <name type="scientific">Musa troglodytarum</name>
    <name type="common">fe'i banana</name>
    <dbReference type="NCBI Taxonomy" id="320322"/>
    <lineage>
        <taxon>Eukaryota</taxon>
        <taxon>Viridiplantae</taxon>
        <taxon>Streptophyta</taxon>
        <taxon>Embryophyta</taxon>
        <taxon>Tracheophyta</taxon>
        <taxon>Spermatophyta</taxon>
        <taxon>Magnoliopsida</taxon>
        <taxon>Liliopsida</taxon>
        <taxon>Zingiberales</taxon>
        <taxon>Musaceae</taxon>
        <taxon>Musa</taxon>
    </lineage>
</organism>
<dbReference type="AlphaFoldDB" id="A0A9E7EN89"/>
<dbReference type="Gene3D" id="3.40.50.1820">
    <property type="entry name" value="alpha/beta hydrolase"/>
    <property type="match status" value="1"/>
</dbReference>
<evidence type="ECO:0000313" key="2">
    <source>
        <dbReference type="EMBL" id="URD80213.1"/>
    </source>
</evidence>
<comment type="similarity">
    <text evidence="1">Belongs to the peptidase S10 family.</text>
</comment>
<reference evidence="2" key="1">
    <citation type="submission" date="2022-05" db="EMBL/GenBank/DDBJ databases">
        <title>The Musa troglodytarum L. genome provides insights into the mechanism of non-climacteric behaviour and enrichment of carotenoids.</title>
        <authorList>
            <person name="Wang J."/>
        </authorList>
    </citation>
    <scope>NUCLEOTIDE SEQUENCE</scope>
    <source>
        <tissue evidence="2">Leaf</tissue>
    </source>
</reference>
<keyword evidence="3" id="KW-1185">Reference proteome</keyword>
<keyword evidence="2" id="KW-0645">Protease</keyword>
<gene>
    <name evidence="2" type="ORF">MUK42_02398</name>
</gene>
<evidence type="ECO:0000313" key="3">
    <source>
        <dbReference type="Proteomes" id="UP001055439"/>
    </source>
</evidence>
<dbReference type="InterPro" id="IPR029058">
    <property type="entry name" value="AB_hydrolase_fold"/>
</dbReference>
<accession>A0A9E7EN89</accession>
<keyword evidence="2" id="KW-0121">Carboxypeptidase</keyword>
<dbReference type="EMBL" id="CP097503">
    <property type="protein sequence ID" value="URD80213.1"/>
    <property type="molecule type" value="Genomic_DNA"/>
</dbReference>
<name>A0A9E7EN89_9LILI</name>
<dbReference type="Pfam" id="PF00450">
    <property type="entry name" value="Peptidase_S10"/>
    <property type="match status" value="1"/>
</dbReference>
<dbReference type="Proteomes" id="UP001055439">
    <property type="component" value="Chromosome 10"/>
</dbReference>
<dbReference type="OrthoDB" id="10542312at2759"/>
<sequence>MRWVLLHYRAGDRKFGLWKLEDYCQLEVVSDVQTKCLADTDFRQPASELLVQKDRVLILPALAAMMPVWMEFPPCVQEDQTRSHSKIPTQHQPGFSVLNSKTQIGVPQILSSADHKEELQKGAPIDEEVKQLPGFDGELPSKHYAGPFQVRAQFGSLQWTTKSIESDKGPKLNFKGYSLGNAALNLDIESSAKVPFVHRMGLIPDKQYEISTLSGITPLCY</sequence>
<evidence type="ECO:0000256" key="1">
    <source>
        <dbReference type="ARBA" id="ARBA00009431"/>
    </source>
</evidence>
<dbReference type="GO" id="GO:0004185">
    <property type="term" value="F:serine-type carboxypeptidase activity"/>
    <property type="evidence" value="ECO:0007669"/>
    <property type="project" value="InterPro"/>
</dbReference>
<keyword evidence="2" id="KW-0378">Hydrolase</keyword>
<protein>
    <submittedName>
        <fullName evidence="2">Serine carboxypeptidase</fullName>
    </submittedName>
</protein>
<proteinExistence type="inferred from homology"/>
<dbReference type="GO" id="GO:0006508">
    <property type="term" value="P:proteolysis"/>
    <property type="evidence" value="ECO:0007669"/>
    <property type="project" value="InterPro"/>
</dbReference>
<dbReference type="InterPro" id="IPR001563">
    <property type="entry name" value="Peptidase_S10"/>
</dbReference>